<dbReference type="RefSeq" id="WP_085219182.1">
    <property type="nucleotide sequence ID" value="NZ_LT840185.1"/>
</dbReference>
<feature type="transmembrane region" description="Helical" evidence="5">
    <location>
        <begin position="329"/>
        <end position="348"/>
    </location>
</feature>
<dbReference type="PIRSF" id="PIRSF006060">
    <property type="entry name" value="AA_transporter"/>
    <property type="match status" value="1"/>
</dbReference>
<accession>A0A1X7H1G8</accession>
<feature type="transmembrane region" description="Helical" evidence="5">
    <location>
        <begin position="278"/>
        <end position="301"/>
    </location>
</feature>
<evidence type="ECO:0000313" key="6">
    <source>
        <dbReference type="EMBL" id="SMF77936.1"/>
    </source>
</evidence>
<organism evidence="6 7">
    <name type="scientific">Allosphingosinicella indica</name>
    <dbReference type="NCBI Taxonomy" id="941907"/>
    <lineage>
        <taxon>Bacteria</taxon>
        <taxon>Pseudomonadati</taxon>
        <taxon>Pseudomonadota</taxon>
        <taxon>Alphaproteobacteria</taxon>
        <taxon>Sphingomonadales</taxon>
        <taxon>Sphingomonadaceae</taxon>
        <taxon>Allosphingosinicella</taxon>
    </lineage>
</organism>
<dbReference type="Gene3D" id="1.20.1740.10">
    <property type="entry name" value="Amino acid/polyamine transporter I"/>
    <property type="match status" value="1"/>
</dbReference>
<dbReference type="InterPro" id="IPR050598">
    <property type="entry name" value="AminoAcid_Transporter"/>
</dbReference>
<evidence type="ECO:0000256" key="5">
    <source>
        <dbReference type="SAM" id="Phobius"/>
    </source>
</evidence>
<keyword evidence="3 5" id="KW-1133">Transmembrane helix</keyword>
<dbReference type="EMBL" id="LT840185">
    <property type="protein sequence ID" value="SMF77936.1"/>
    <property type="molecule type" value="Genomic_DNA"/>
</dbReference>
<gene>
    <name evidence="6" type="ORF">SAMN06295910_2645</name>
</gene>
<dbReference type="OrthoDB" id="9762947at2"/>
<sequence length="446" mass="46924">MTAEAEARASGPGQTLGLRHVIVLTVGIVIGAGIFRTPSLVAANAGSETVFLLTWFVGGLLSIVGALVYAELASTYPSAGGDYHFLTRAFGRRLSFLYAWARLSVIQTGSIALLAFVFGDYIAAVLPIGPMGPAFYAAGAVIAFTLINWLHVHRGMGSQMWLTAMEVGGLLLIIGAGLLFAPEGTRLPPPSGEAQVGLVLVFVLLTFGGWSEAAYVSAELRGPKRRIAWALVGGLTLVTVLYLLVNYAYLRVLGLDGIAGSEAVASDMMNATLGPTGAVVISLMVAIAALTSLNASAITGARTSYAMGRNFPQLAWLGKWDEAHGTPRNALVAQAVIALALVIAGAFTRDGFQHAVEYTAPVFWLFLLLVGVSLFVLRARDPGAERPFRVPLYPMLPALFCLTSAYLLYSSLAYTGASALFGVAVLGVGALLLLFLEVPNEEEVTA</sequence>
<dbReference type="GO" id="GO:0015179">
    <property type="term" value="F:L-amino acid transmembrane transporter activity"/>
    <property type="evidence" value="ECO:0007669"/>
    <property type="project" value="TreeGrafter"/>
</dbReference>
<dbReference type="Pfam" id="PF13520">
    <property type="entry name" value="AA_permease_2"/>
    <property type="match status" value="1"/>
</dbReference>
<reference evidence="7" key="1">
    <citation type="submission" date="2017-04" db="EMBL/GenBank/DDBJ databases">
        <authorList>
            <person name="Varghese N."/>
            <person name="Submissions S."/>
        </authorList>
    </citation>
    <scope>NUCLEOTIDE SEQUENCE [LARGE SCALE GENOMIC DNA]</scope>
    <source>
        <strain evidence="7">Dd16</strain>
    </source>
</reference>
<evidence type="ECO:0000256" key="4">
    <source>
        <dbReference type="ARBA" id="ARBA00023136"/>
    </source>
</evidence>
<name>A0A1X7H1G8_9SPHN</name>
<comment type="subcellular location">
    <subcellularLocation>
        <location evidence="1">Membrane</location>
        <topology evidence="1">Multi-pass membrane protein</topology>
    </subcellularLocation>
</comment>
<dbReference type="AlphaFoldDB" id="A0A1X7H1G8"/>
<feature type="transmembrane region" description="Helical" evidence="5">
    <location>
        <begin position="49"/>
        <end position="70"/>
    </location>
</feature>
<dbReference type="GO" id="GO:0016020">
    <property type="term" value="C:membrane"/>
    <property type="evidence" value="ECO:0007669"/>
    <property type="project" value="UniProtKB-SubCell"/>
</dbReference>
<evidence type="ECO:0000313" key="7">
    <source>
        <dbReference type="Proteomes" id="UP000192934"/>
    </source>
</evidence>
<feature type="transmembrane region" description="Helical" evidence="5">
    <location>
        <begin position="390"/>
        <end position="409"/>
    </location>
</feature>
<feature type="transmembrane region" description="Helical" evidence="5">
    <location>
        <begin position="227"/>
        <end position="245"/>
    </location>
</feature>
<evidence type="ECO:0000256" key="1">
    <source>
        <dbReference type="ARBA" id="ARBA00004141"/>
    </source>
</evidence>
<feature type="transmembrane region" description="Helical" evidence="5">
    <location>
        <begin position="21"/>
        <end position="43"/>
    </location>
</feature>
<feature type="transmembrane region" description="Helical" evidence="5">
    <location>
        <begin position="96"/>
        <end position="119"/>
    </location>
</feature>
<dbReference type="InterPro" id="IPR002293">
    <property type="entry name" value="AA/rel_permease1"/>
</dbReference>
<protein>
    <submittedName>
        <fullName evidence="6">Amino acid/polyamine/organocation transporter, APC superfamily</fullName>
    </submittedName>
</protein>
<feature type="transmembrane region" description="Helical" evidence="5">
    <location>
        <begin position="415"/>
        <end position="436"/>
    </location>
</feature>
<feature type="transmembrane region" description="Helical" evidence="5">
    <location>
        <begin position="162"/>
        <end position="182"/>
    </location>
</feature>
<feature type="transmembrane region" description="Helical" evidence="5">
    <location>
        <begin position="360"/>
        <end position="378"/>
    </location>
</feature>
<dbReference type="PANTHER" id="PTHR11785">
    <property type="entry name" value="AMINO ACID TRANSPORTER"/>
    <property type="match status" value="1"/>
</dbReference>
<evidence type="ECO:0000256" key="3">
    <source>
        <dbReference type="ARBA" id="ARBA00022989"/>
    </source>
</evidence>
<keyword evidence="4 5" id="KW-0472">Membrane</keyword>
<keyword evidence="7" id="KW-1185">Reference proteome</keyword>
<feature type="transmembrane region" description="Helical" evidence="5">
    <location>
        <begin position="194"/>
        <end position="215"/>
    </location>
</feature>
<proteinExistence type="predicted"/>
<dbReference type="STRING" id="941907.SAMN06295910_2645"/>
<keyword evidence="2 5" id="KW-0812">Transmembrane</keyword>
<evidence type="ECO:0000256" key="2">
    <source>
        <dbReference type="ARBA" id="ARBA00022692"/>
    </source>
</evidence>
<dbReference type="Proteomes" id="UP000192934">
    <property type="component" value="Chromosome I"/>
</dbReference>
<dbReference type="PANTHER" id="PTHR11785:SF512">
    <property type="entry name" value="SOBREMESA, ISOFORM B"/>
    <property type="match status" value="1"/>
</dbReference>
<feature type="transmembrane region" description="Helical" evidence="5">
    <location>
        <begin position="131"/>
        <end position="150"/>
    </location>
</feature>